<proteinExistence type="predicted"/>
<organism evidence="1 2">
    <name type="scientific">Sphingomonas montanisoli</name>
    <dbReference type="NCBI Taxonomy" id="2606412"/>
    <lineage>
        <taxon>Bacteria</taxon>
        <taxon>Pseudomonadati</taxon>
        <taxon>Pseudomonadota</taxon>
        <taxon>Alphaproteobacteria</taxon>
        <taxon>Sphingomonadales</taxon>
        <taxon>Sphingomonadaceae</taxon>
        <taxon>Sphingomonas</taxon>
    </lineage>
</organism>
<dbReference type="Proteomes" id="UP000322077">
    <property type="component" value="Unassembled WGS sequence"/>
</dbReference>
<accession>A0A5D9C411</accession>
<protein>
    <submittedName>
        <fullName evidence="1">Uncharacterized protein</fullName>
    </submittedName>
</protein>
<dbReference type="RefSeq" id="WP_149523286.1">
    <property type="nucleotide sequence ID" value="NZ_VTOU01000003.1"/>
</dbReference>
<dbReference type="EMBL" id="VTOU01000003">
    <property type="protein sequence ID" value="TZG26484.1"/>
    <property type="molecule type" value="Genomic_DNA"/>
</dbReference>
<gene>
    <name evidence="1" type="ORF">FYJ91_16300</name>
</gene>
<sequence length="92" mass="10573">MPLVVQAILWPSEEEYPAFRDACDDEVHPTFEAFIVAVTPVIYGMERKGVKVVKANPNVADMVQWCRERNRRVDAKARRAYAEHLVAKMERG</sequence>
<reference evidence="1 2" key="1">
    <citation type="submission" date="2019-08" db="EMBL/GenBank/DDBJ databases">
        <authorList>
            <person name="Wang G."/>
            <person name="Xu Z."/>
        </authorList>
    </citation>
    <scope>NUCLEOTIDE SEQUENCE [LARGE SCALE GENOMIC DNA]</scope>
    <source>
        <strain evidence="1 2">ZX</strain>
    </source>
</reference>
<comment type="caution">
    <text evidence="1">The sequence shown here is derived from an EMBL/GenBank/DDBJ whole genome shotgun (WGS) entry which is preliminary data.</text>
</comment>
<keyword evidence="2" id="KW-1185">Reference proteome</keyword>
<name>A0A5D9C411_9SPHN</name>
<evidence type="ECO:0000313" key="1">
    <source>
        <dbReference type="EMBL" id="TZG26484.1"/>
    </source>
</evidence>
<evidence type="ECO:0000313" key="2">
    <source>
        <dbReference type="Proteomes" id="UP000322077"/>
    </source>
</evidence>
<dbReference type="AlphaFoldDB" id="A0A5D9C411"/>